<dbReference type="Pfam" id="PF22589">
    <property type="entry name" value="SPMIP1"/>
    <property type="match status" value="1"/>
</dbReference>
<sequence length="190" mass="23192">MAPHPRGIDPKLQNGWIYSIQREDKLRLRWFRKHEERLNEIANKSCSRMVRDEDKEKFAEGMIDTFRNAQRCPRKKIDELEPKEPSALHDYMRPVDPDLKKLLYGKDKDSRERYLRERAHIIPEKRYYLPECSSWIYGWNMWDTVKTMAKYPFAREEIIKNSFYRRRGVQRDPDWYREPAVYSPTICMEN</sequence>
<reference evidence="4" key="1">
    <citation type="submission" date="2025-04" db="UniProtKB">
        <authorList>
            <consortium name="RefSeq"/>
        </authorList>
    </citation>
    <scope>IDENTIFICATION</scope>
    <source>
        <tissue evidence="4">Whole insect</tissue>
    </source>
</reference>
<dbReference type="InParanoid" id="A0A6P7GR43"/>
<dbReference type="PANTHER" id="PTHR35826:SF1">
    <property type="entry name" value="PROTEIN ATP6V1FNB-LIKE"/>
    <property type="match status" value="1"/>
</dbReference>
<dbReference type="InterPro" id="IPR054323">
    <property type="entry name" value="SPMIP1_C"/>
</dbReference>
<accession>A0A6P7GR43</accession>
<evidence type="ECO:0000313" key="2">
    <source>
        <dbReference type="EnsemblMetazoa" id="XP_050498240.1"/>
    </source>
</evidence>
<reference evidence="2" key="2">
    <citation type="submission" date="2025-05" db="UniProtKB">
        <authorList>
            <consortium name="EnsemblMetazoa"/>
        </authorList>
    </citation>
    <scope>IDENTIFICATION</scope>
</reference>
<gene>
    <name evidence="4" type="primary">LOC114339770</name>
</gene>
<dbReference type="RefSeq" id="XP_028146255.1">
    <property type="nucleotide sequence ID" value="XM_028290454.1"/>
</dbReference>
<keyword evidence="3" id="KW-1185">Reference proteome</keyword>
<evidence type="ECO:0000313" key="3">
    <source>
        <dbReference type="Proteomes" id="UP001652700"/>
    </source>
</evidence>
<organism evidence="4">
    <name type="scientific">Diabrotica virgifera virgifera</name>
    <name type="common">western corn rootworm</name>
    <dbReference type="NCBI Taxonomy" id="50390"/>
    <lineage>
        <taxon>Eukaryota</taxon>
        <taxon>Metazoa</taxon>
        <taxon>Ecdysozoa</taxon>
        <taxon>Arthropoda</taxon>
        <taxon>Hexapoda</taxon>
        <taxon>Insecta</taxon>
        <taxon>Pterygota</taxon>
        <taxon>Neoptera</taxon>
        <taxon>Endopterygota</taxon>
        <taxon>Coleoptera</taxon>
        <taxon>Polyphaga</taxon>
        <taxon>Cucujiformia</taxon>
        <taxon>Chrysomeloidea</taxon>
        <taxon>Chrysomelidae</taxon>
        <taxon>Galerucinae</taxon>
        <taxon>Diabroticina</taxon>
        <taxon>Diabroticites</taxon>
        <taxon>Diabrotica</taxon>
    </lineage>
</organism>
<dbReference type="EnsemblMetazoa" id="XM_050642283.1">
    <property type="protein sequence ID" value="XP_050498240.1"/>
    <property type="gene ID" value="LOC126879227"/>
</dbReference>
<feature type="domain" description="Sperm microtubule inner protein 1 C-terminal" evidence="1">
    <location>
        <begin position="67"/>
        <end position="173"/>
    </location>
</feature>
<evidence type="ECO:0000259" key="1">
    <source>
        <dbReference type="Pfam" id="PF22589"/>
    </source>
</evidence>
<dbReference type="PANTHER" id="PTHR35826">
    <property type="entry name" value="PROTEIN ATP6V1FNB-LIKE"/>
    <property type="match status" value="1"/>
</dbReference>
<proteinExistence type="predicted"/>
<dbReference type="Proteomes" id="UP001652700">
    <property type="component" value="Unplaced"/>
</dbReference>
<dbReference type="OrthoDB" id="410807at2759"/>
<evidence type="ECO:0000313" key="4">
    <source>
        <dbReference type="RefSeq" id="XP_028146255.1"/>
    </source>
</evidence>
<name>A0A6P7GR43_DIAVI</name>
<dbReference type="AlphaFoldDB" id="A0A6P7GR43"/>
<protein>
    <submittedName>
        <fullName evidence="4">Protein ATP6V1FNB-like</fullName>
    </submittedName>
</protein>